<evidence type="ECO:0000313" key="4">
    <source>
        <dbReference type="RefSeq" id="XP_016984183.1"/>
    </source>
</evidence>
<protein>
    <submittedName>
        <fullName evidence="4">Uncharacterized protein LOC108048181</fullName>
    </submittedName>
</protein>
<dbReference type="InterPro" id="IPR006601">
    <property type="entry name" value="Uncharacterised_DM11_DROME"/>
</dbReference>
<name>A0A6P4FA32_DRORH</name>
<organism evidence="4">
    <name type="scientific">Drosophila rhopaloa</name>
    <name type="common">Fruit fly</name>
    <dbReference type="NCBI Taxonomy" id="1041015"/>
    <lineage>
        <taxon>Eukaryota</taxon>
        <taxon>Metazoa</taxon>
        <taxon>Ecdysozoa</taxon>
        <taxon>Arthropoda</taxon>
        <taxon>Hexapoda</taxon>
        <taxon>Insecta</taxon>
        <taxon>Pterygota</taxon>
        <taxon>Neoptera</taxon>
        <taxon>Endopterygota</taxon>
        <taxon>Diptera</taxon>
        <taxon>Brachycera</taxon>
        <taxon>Muscomorpha</taxon>
        <taxon>Ephydroidea</taxon>
        <taxon>Drosophilidae</taxon>
        <taxon>Drosophila</taxon>
        <taxon>Sophophora</taxon>
    </lineage>
</organism>
<dbReference type="AlphaFoldDB" id="A0A6P4FA32"/>
<reference evidence="3" key="1">
    <citation type="journal article" date="2021" name="Elife">
        <title>Highly contiguous assemblies of 101 drosophilid genomes.</title>
        <authorList>
            <person name="Kim B.Y."/>
            <person name="Wang J.R."/>
            <person name="Miller D.E."/>
            <person name="Barmina O."/>
            <person name="Delaney E."/>
            <person name="Thompson A."/>
            <person name="Comeault A.A."/>
            <person name="Peede D."/>
            <person name="D'Agostino E.R."/>
            <person name="Pelaez J."/>
            <person name="Aguilar J.M."/>
            <person name="Haji D."/>
            <person name="Matsunaga T."/>
            <person name="Armstrong E.E."/>
            <person name="Zych M."/>
            <person name="Ogawa Y."/>
            <person name="Stamenkovic-Radak M."/>
            <person name="Jelic M."/>
            <person name="Veselinovic M.S."/>
            <person name="Tanaskovic M."/>
            <person name="Eric P."/>
            <person name="Gao J.J."/>
            <person name="Katoh T.K."/>
            <person name="Toda M.J."/>
            <person name="Watabe H."/>
            <person name="Watada M."/>
            <person name="Davis J.S."/>
            <person name="Moyle L.C."/>
            <person name="Manoli G."/>
            <person name="Bertolini E."/>
            <person name="Kostal V."/>
            <person name="Hawley R.S."/>
            <person name="Takahashi A."/>
            <person name="Jones C.D."/>
            <person name="Price D.K."/>
            <person name="Whiteman N."/>
            <person name="Kopp A."/>
            <person name="Matute D.R."/>
            <person name="Petrov D.A."/>
        </authorList>
    </citation>
    <scope>NUCLEOTIDE SEQUENCE [LARGE SCALE GENOMIC DNA]</scope>
</reference>
<dbReference type="Proteomes" id="UP001652680">
    <property type="component" value="Unassembled WGS sequence"/>
</dbReference>
<dbReference type="EnsemblMetazoa" id="XM_017128694.1">
    <property type="protein sequence ID" value="XP_016984183.1"/>
    <property type="gene ID" value="LOC108048181"/>
</dbReference>
<sequence length="197" mass="22765">MIRVFLILAVIVTSTWATDYLLLPEDADLYVPCTDGPPGSVNLPEAFDMRNIKIDQDGEDIHLTGNCTSVWSVPPTDRIDARITVMRFDRGTWQPTVLNIHTSNLCSVMFDKNQYWYKFWFKSFSNREEMREKCIGTKGTVLTYNNFTVKPRLNNVIGPTLHGRYKAVITFEPFDENNIKRPLSVCFEVRGYIEKIK</sequence>
<evidence type="ECO:0000256" key="1">
    <source>
        <dbReference type="SAM" id="SignalP"/>
    </source>
</evidence>
<keyword evidence="3" id="KW-1185">Reference proteome</keyword>
<dbReference type="GeneID" id="108048181"/>
<dbReference type="InterPro" id="IPR010512">
    <property type="entry name" value="DUF1091"/>
</dbReference>
<accession>A0A6P4FA32</accession>
<evidence type="ECO:0000313" key="3">
    <source>
        <dbReference type="Proteomes" id="UP001652680"/>
    </source>
</evidence>
<evidence type="ECO:0000313" key="2">
    <source>
        <dbReference type="EnsemblMetazoa" id="XP_016984183.1"/>
    </source>
</evidence>
<dbReference type="RefSeq" id="XP_016984183.1">
    <property type="nucleotide sequence ID" value="XM_017128694.1"/>
</dbReference>
<feature type="signal peptide" evidence="1">
    <location>
        <begin position="1"/>
        <end position="17"/>
    </location>
</feature>
<dbReference type="SMART" id="SM00675">
    <property type="entry name" value="DM11"/>
    <property type="match status" value="1"/>
</dbReference>
<feature type="chain" id="PRO_5028429928" evidence="1">
    <location>
        <begin position="18"/>
        <end position="197"/>
    </location>
</feature>
<proteinExistence type="predicted"/>
<reference evidence="2" key="3">
    <citation type="submission" date="2025-05" db="UniProtKB">
        <authorList>
            <consortium name="EnsemblMetazoa"/>
        </authorList>
    </citation>
    <scope>IDENTIFICATION</scope>
</reference>
<dbReference type="Pfam" id="PF06477">
    <property type="entry name" value="DUF1091"/>
    <property type="match status" value="1"/>
</dbReference>
<dbReference type="OrthoDB" id="7975395at2759"/>
<keyword evidence="1" id="KW-0732">Signal</keyword>
<gene>
    <name evidence="4" type="primary">LOC108048181</name>
    <name evidence="2" type="synonym">108048181</name>
</gene>
<reference evidence="4" key="2">
    <citation type="submission" date="2025-04" db="UniProtKB">
        <authorList>
            <consortium name="RefSeq"/>
        </authorList>
    </citation>
    <scope>IDENTIFICATION</scope>
</reference>